<dbReference type="PANTHER" id="PTHR43400:SF10">
    <property type="entry name" value="3-OXOSTEROID 1-DEHYDROGENASE"/>
    <property type="match status" value="1"/>
</dbReference>
<dbReference type="PANTHER" id="PTHR43400">
    <property type="entry name" value="FUMARATE REDUCTASE"/>
    <property type="match status" value="1"/>
</dbReference>
<feature type="domain" description="FAD-dependent oxidoreductase 2 FAD-binding" evidence="5">
    <location>
        <begin position="323"/>
        <end position="518"/>
    </location>
</feature>
<evidence type="ECO:0000256" key="3">
    <source>
        <dbReference type="ARBA" id="ARBA00022827"/>
    </source>
</evidence>
<evidence type="ECO:0000256" key="1">
    <source>
        <dbReference type="ARBA" id="ARBA00001974"/>
    </source>
</evidence>
<dbReference type="AlphaFoldDB" id="A0A9W6CNT5"/>
<dbReference type="EMBL" id="JAVDPY010000001">
    <property type="protein sequence ID" value="MDR6331642.1"/>
    <property type="molecule type" value="Genomic_DNA"/>
</dbReference>
<keyword evidence="4" id="KW-0560">Oxidoreductase</keyword>
<dbReference type="InterPro" id="IPR036188">
    <property type="entry name" value="FAD/NAD-bd_sf"/>
</dbReference>
<reference evidence="7 9" key="2">
    <citation type="submission" date="2023-07" db="EMBL/GenBank/DDBJ databases">
        <title>Genomic Encyclopedia of Type Strains, Phase IV (KMG-IV): sequencing the most valuable type-strain genomes for metagenomic binning, comparative biology and taxonomic classification.</title>
        <authorList>
            <person name="Goeker M."/>
        </authorList>
    </citation>
    <scope>NUCLEOTIDE SEQUENCE [LARGE SCALE GENOMIC DNA]</scope>
    <source>
        <strain evidence="7 9">DSM 338</strain>
    </source>
</reference>
<feature type="domain" description="FAD-dependent oxidoreductase 2 FAD-binding" evidence="5">
    <location>
        <begin position="24"/>
        <end position="269"/>
    </location>
</feature>
<accession>A0A9W6CNT5</accession>
<dbReference type="EMBL" id="BSDO01000002">
    <property type="protein sequence ID" value="GLI22567.1"/>
    <property type="molecule type" value="Genomic_DNA"/>
</dbReference>
<comment type="caution">
    <text evidence="6">The sequence shown here is derived from an EMBL/GenBank/DDBJ whole genome shotgun (WGS) entry which is preliminary data.</text>
</comment>
<dbReference type="SUPFAM" id="SSF56425">
    <property type="entry name" value="Succinate dehydrogenase/fumarate reductase flavoprotein, catalytic domain"/>
    <property type="match status" value="1"/>
</dbReference>
<keyword evidence="3" id="KW-0274">FAD</keyword>
<dbReference type="GO" id="GO:0008202">
    <property type="term" value="P:steroid metabolic process"/>
    <property type="evidence" value="ECO:0007669"/>
    <property type="project" value="UniProtKB-ARBA"/>
</dbReference>
<evidence type="ECO:0000256" key="2">
    <source>
        <dbReference type="ARBA" id="ARBA00022630"/>
    </source>
</evidence>
<evidence type="ECO:0000256" key="4">
    <source>
        <dbReference type="ARBA" id="ARBA00023002"/>
    </source>
</evidence>
<dbReference type="InterPro" id="IPR050315">
    <property type="entry name" value="FAD-oxidoreductase_2"/>
</dbReference>
<dbReference type="GeneID" id="95763031"/>
<dbReference type="Proteomes" id="UP001245370">
    <property type="component" value="Unassembled WGS sequence"/>
</dbReference>
<reference evidence="6" key="1">
    <citation type="submission" date="2022-12" db="EMBL/GenBank/DDBJ databases">
        <title>Reference genome sequencing for broad-spectrum identification of bacterial and archaeal isolates by mass spectrometry.</title>
        <authorList>
            <person name="Sekiguchi Y."/>
            <person name="Tourlousse D.M."/>
        </authorList>
    </citation>
    <scope>NUCLEOTIDE SEQUENCE</scope>
    <source>
        <strain evidence="6">301</strain>
    </source>
</reference>
<evidence type="ECO:0000313" key="6">
    <source>
        <dbReference type="EMBL" id="GLI22567.1"/>
    </source>
</evidence>
<dbReference type="GO" id="GO:0016491">
    <property type="term" value="F:oxidoreductase activity"/>
    <property type="evidence" value="ECO:0007669"/>
    <property type="project" value="UniProtKB-KW"/>
</dbReference>
<dbReference type="SUPFAM" id="SSF51905">
    <property type="entry name" value="FAD/NAD(P)-binding domain"/>
    <property type="match status" value="1"/>
</dbReference>
<keyword evidence="2" id="KW-0285">Flavoprotein</keyword>
<dbReference type="Proteomes" id="UP001144397">
    <property type="component" value="Unassembled WGS sequence"/>
</dbReference>
<dbReference type="Gene3D" id="3.90.700.10">
    <property type="entry name" value="Succinate dehydrogenase/fumarate reductase flavoprotein, catalytic domain"/>
    <property type="match status" value="1"/>
</dbReference>
<comment type="cofactor">
    <cofactor evidence="1">
        <name>FAD</name>
        <dbReference type="ChEBI" id="CHEBI:57692"/>
    </cofactor>
</comment>
<proteinExistence type="predicted"/>
<protein>
    <submittedName>
        <fullName evidence="6">FAD-binding dehydrogenase</fullName>
    </submittedName>
</protein>
<organism evidence="6 8">
    <name type="scientific">Xanthobacter flavus</name>
    <dbReference type="NCBI Taxonomy" id="281"/>
    <lineage>
        <taxon>Bacteria</taxon>
        <taxon>Pseudomonadati</taxon>
        <taxon>Pseudomonadota</taxon>
        <taxon>Alphaproteobacteria</taxon>
        <taxon>Hyphomicrobiales</taxon>
        <taxon>Xanthobacteraceae</taxon>
        <taxon>Xanthobacter</taxon>
    </lineage>
</organism>
<dbReference type="InterPro" id="IPR003953">
    <property type="entry name" value="FAD-dep_OxRdtase_2_FAD-bd"/>
</dbReference>
<dbReference type="Gene3D" id="3.50.50.60">
    <property type="entry name" value="FAD/NAD(P)-binding domain"/>
    <property type="match status" value="2"/>
</dbReference>
<evidence type="ECO:0000259" key="5">
    <source>
        <dbReference type="Pfam" id="PF00890"/>
    </source>
</evidence>
<dbReference type="RefSeq" id="WP_281807529.1">
    <property type="nucleotide sequence ID" value="NZ_BSDO01000002.1"/>
</dbReference>
<keyword evidence="9" id="KW-1185">Reference proteome</keyword>
<evidence type="ECO:0000313" key="7">
    <source>
        <dbReference type="EMBL" id="MDR6331642.1"/>
    </source>
</evidence>
<evidence type="ECO:0000313" key="9">
    <source>
        <dbReference type="Proteomes" id="UP001245370"/>
    </source>
</evidence>
<name>A0A9W6CNT5_XANFL</name>
<dbReference type="InterPro" id="IPR027477">
    <property type="entry name" value="Succ_DH/fumarate_Rdtase_cat_sf"/>
</dbReference>
<sequence>MKAHTMRPPPLRQQLPASWDIETDVLVVGFGAAGAVAAIEASDHGARTVLIEKMAFPGGLSVVSAGGIRVSGDRAAALSYLEATCGGRTPQVLLEALADGMVEVEGYVRGLARLCDAKVRVSAALGNYPLPGYEALGYCEVESVPALETGTCFPQAGAVKNGTRLFKVLADNVAARPVEVLMSTPARRLLTDGDGAVVGLLAERDGRPLTIRTRGGVILACGGFEADAEMQRQYFQKGAVLTGSFRGNTGDGIRMAQAVGADLWHMWHYHGPYGLVHPDPDYPFGLYLKAVPMWTPAPDGAGALGPATLGIEPPPEKATQKVLPRLAWILVDQGGRRFMDEYPPYPGDTGVRPFDAFDPKRQEFPRDPAFLVFDDAGRRMYPLGRSVHNDPQPHLSWSVDNAREIEAGIFHRADTLEGLAVLMGVPGPELRATVEAWNAAVAAGRDAAFGRLPETMAPISEPPFYFGRVRPIVINTQGGPRHDVRQRVLDPFGAPIPGLYAAGELGSLFGHIYMSGGNLAECVVGGRTAGRQAAEARSRALQPQA</sequence>
<dbReference type="Pfam" id="PF00890">
    <property type="entry name" value="FAD_binding_2"/>
    <property type="match status" value="2"/>
</dbReference>
<evidence type="ECO:0000313" key="8">
    <source>
        <dbReference type="Proteomes" id="UP001144397"/>
    </source>
</evidence>
<gene>
    <name evidence="7" type="ORF">GGQ86_000089</name>
    <name evidence="6" type="ORF">XFLAVUS301_22410</name>
</gene>